<feature type="region of interest" description="Disordered" evidence="1">
    <location>
        <begin position="186"/>
        <end position="212"/>
    </location>
</feature>
<name>A0ABV7WHB6_9MICO</name>
<evidence type="ECO:0000313" key="2">
    <source>
        <dbReference type="EMBL" id="MFC3689268.1"/>
    </source>
</evidence>
<dbReference type="EMBL" id="JBHRWW010000008">
    <property type="protein sequence ID" value="MFC3689268.1"/>
    <property type="molecule type" value="Genomic_DNA"/>
</dbReference>
<proteinExistence type="predicted"/>
<gene>
    <name evidence="2" type="ORF">ACFOLH_13040</name>
</gene>
<keyword evidence="3" id="KW-1185">Reference proteome</keyword>
<reference evidence="3" key="1">
    <citation type="journal article" date="2019" name="Int. J. Syst. Evol. Microbiol.">
        <title>The Global Catalogue of Microorganisms (GCM) 10K type strain sequencing project: providing services to taxonomists for standard genome sequencing and annotation.</title>
        <authorList>
            <consortium name="The Broad Institute Genomics Platform"/>
            <consortium name="The Broad Institute Genome Sequencing Center for Infectious Disease"/>
            <person name="Wu L."/>
            <person name="Ma J."/>
        </authorList>
    </citation>
    <scope>NUCLEOTIDE SEQUENCE [LARGE SCALE GENOMIC DNA]</scope>
    <source>
        <strain evidence="3">NCAIM B.02333</strain>
    </source>
</reference>
<dbReference type="RefSeq" id="WP_340288570.1">
    <property type="nucleotide sequence ID" value="NZ_JBBEOI010000002.1"/>
</dbReference>
<feature type="region of interest" description="Disordered" evidence="1">
    <location>
        <begin position="142"/>
        <end position="164"/>
    </location>
</feature>
<sequence>MTTPSTAPRPSAGLMVAPFPQPAQLVRLAYRELHIAATGTKEQIAALGDPALLPRPWDPASCIQPQLRRQVWEWLEQVVTWLNSEYVWDAEAAVLPCWPQHPHLVHEIAVLADQRRRTGAELTSEALEDWHRYSLPAFQDRTRTRTKGHCQDGHEPWPAKGRHTRHTAEAAHRARAEVYDADALASQAGASPAPPRPARLSVVDLETGELNP</sequence>
<evidence type="ECO:0000313" key="3">
    <source>
        <dbReference type="Proteomes" id="UP001595685"/>
    </source>
</evidence>
<evidence type="ECO:0000256" key="1">
    <source>
        <dbReference type="SAM" id="MobiDB-lite"/>
    </source>
</evidence>
<comment type="caution">
    <text evidence="2">The sequence shown here is derived from an EMBL/GenBank/DDBJ whole genome shotgun (WGS) entry which is preliminary data.</text>
</comment>
<accession>A0ABV7WHB6</accession>
<protein>
    <submittedName>
        <fullName evidence="2">Uncharacterized protein</fullName>
    </submittedName>
</protein>
<dbReference type="Proteomes" id="UP001595685">
    <property type="component" value="Unassembled WGS sequence"/>
</dbReference>
<organism evidence="2 3">
    <name type="scientific">Aquipuribacter hungaricus</name>
    <dbReference type="NCBI Taxonomy" id="545624"/>
    <lineage>
        <taxon>Bacteria</taxon>
        <taxon>Bacillati</taxon>
        <taxon>Actinomycetota</taxon>
        <taxon>Actinomycetes</taxon>
        <taxon>Micrococcales</taxon>
        <taxon>Intrasporangiaceae</taxon>
        <taxon>Aquipuribacter</taxon>
    </lineage>
</organism>